<dbReference type="Gene3D" id="3.40.50.720">
    <property type="entry name" value="NAD(P)-binding Rossmann-like Domain"/>
    <property type="match status" value="1"/>
</dbReference>
<keyword evidence="6" id="KW-1185">Reference proteome</keyword>
<evidence type="ECO:0000256" key="1">
    <source>
        <dbReference type="ARBA" id="ARBA00006484"/>
    </source>
</evidence>
<dbReference type="PANTHER" id="PTHR42760">
    <property type="entry name" value="SHORT-CHAIN DEHYDROGENASES/REDUCTASES FAMILY MEMBER"/>
    <property type="match status" value="1"/>
</dbReference>
<evidence type="ECO:0000256" key="3">
    <source>
        <dbReference type="ARBA" id="ARBA00023002"/>
    </source>
</evidence>
<dbReference type="InterPro" id="IPR002347">
    <property type="entry name" value="SDR_fam"/>
</dbReference>
<accession>A0A9W9LL45</accession>
<evidence type="ECO:0000256" key="2">
    <source>
        <dbReference type="ARBA" id="ARBA00022857"/>
    </source>
</evidence>
<dbReference type="SUPFAM" id="SSF51735">
    <property type="entry name" value="NAD(P)-binding Rossmann-fold domains"/>
    <property type="match status" value="1"/>
</dbReference>
<organism evidence="5 6">
    <name type="scientific">Penicillium capsulatum</name>
    <dbReference type="NCBI Taxonomy" id="69766"/>
    <lineage>
        <taxon>Eukaryota</taxon>
        <taxon>Fungi</taxon>
        <taxon>Dikarya</taxon>
        <taxon>Ascomycota</taxon>
        <taxon>Pezizomycotina</taxon>
        <taxon>Eurotiomycetes</taxon>
        <taxon>Eurotiomycetidae</taxon>
        <taxon>Eurotiales</taxon>
        <taxon>Aspergillaceae</taxon>
        <taxon>Penicillium</taxon>
    </lineage>
</organism>
<sequence>MGLENWGPHDATKFLAFTANVYRDLYPAIDPARPELRQEGKIVVITGASRGLGQLGFAASFAVAGASAIVLTGRSVDGLKETEQLITKTNPAVRVLCIPLDVTDEHAVNTAFEEIHTKLGTPHVLINNAGILAPPNTITGSNLDTWWAVHEVNIKGPFLVTRAFLHLTGPHPERPTTIINLTSSSSMGTPPGLSPYSMSKTTMYKFTGFLSAEYPDITSVTYDPGVVATDMSRSVGYLKTVSRDTPELSGGAAVWLASGDKKYLSGRVFFANWDVDEVERRKDEIVEQNLLTLWMKGGCGRPGRGCEELWERPGVMFQCINVWMRVNHVRV</sequence>
<dbReference type="EMBL" id="JAPQKO010000005">
    <property type="protein sequence ID" value="KAJ5161298.1"/>
    <property type="molecule type" value="Genomic_DNA"/>
</dbReference>
<dbReference type="PRINTS" id="PR00080">
    <property type="entry name" value="SDRFAMILY"/>
</dbReference>
<reference evidence="5" key="2">
    <citation type="journal article" date="2023" name="IMA Fungus">
        <title>Comparative genomic study of the Penicillium genus elucidates a diverse pangenome and 15 lateral gene transfer events.</title>
        <authorList>
            <person name="Petersen C."/>
            <person name="Sorensen T."/>
            <person name="Nielsen M.R."/>
            <person name="Sondergaard T.E."/>
            <person name="Sorensen J.L."/>
            <person name="Fitzpatrick D.A."/>
            <person name="Frisvad J.C."/>
            <person name="Nielsen K.L."/>
        </authorList>
    </citation>
    <scope>NUCLEOTIDE SEQUENCE</scope>
    <source>
        <strain evidence="5">IBT 21917</strain>
    </source>
</reference>
<dbReference type="Proteomes" id="UP001146351">
    <property type="component" value="Unassembled WGS sequence"/>
</dbReference>
<evidence type="ECO:0008006" key="7">
    <source>
        <dbReference type="Google" id="ProtNLM"/>
    </source>
</evidence>
<proteinExistence type="inferred from homology"/>
<evidence type="ECO:0000256" key="4">
    <source>
        <dbReference type="RuleBase" id="RU000363"/>
    </source>
</evidence>
<reference evidence="5" key="1">
    <citation type="submission" date="2022-11" db="EMBL/GenBank/DDBJ databases">
        <authorList>
            <person name="Petersen C."/>
        </authorList>
    </citation>
    <scope>NUCLEOTIDE SEQUENCE</scope>
    <source>
        <strain evidence="5">IBT 21917</strain>
    </source>
</reference>
<evidence type="ECO:0000313" key="5">
    <source>
        <dbReference type="EMBL" id="KAJ5161298.1"/>
    </source>
</evidence>
<dbReference type="InterPro" id="IPR036291">
    <property type="entry name" value="NAD(P)-bd_dom_sf"/>
</dbReference>
<dbReference type="OrthoDB" id="1933717at2759"/>
<dbReference type="GO" id="GO:0016616">
    <property type="term" value="F:oxidoreductase activity, acting on the CH-OH group of donors, NAD or NADP as acceptor"/>
    <property type="evidence" value="ECO:0007669"/>
    <property type="project" value="TreeGrafter"/>
</dbReference>
<dbReference type="Pfam" id="PF00106">
    <property type="entry name" value="adh_short"/>
    <property type="match status" value="1"/>
</dbReference>
<keyword evidence="2" id="KW-0521">NADP</keyword>
<comment type="caution">
    <text evidence="5">The sequence shown here is derived from an EMBL/GenBank/DDBJ whole genome shotgun (WGS) entry which is preliminary data.</text>
</comment>
<dbReference type="AlphaFoldDB" id="A0A9W9LL45"/>
<keyword evidence="3" id="KW-0560">Oxidoreductase</keyword>
<evidence type="ECO:0000313" key="6">
    <source>
        <dbReference type="Proteomes" id="UP001146351"/>
    </source>
</evidence>
<protein>
    <recommendedName>
        <fullName evidence="7">NAD(P)-binding protein</fullName>
    </recommendedName>
</protein>
<dbReference type="PRINTS" id="PR00081">
    <property type="entry name" value="GDHRDH"/>
</dbReference>
<name>A0A9W9LL45_9EURO</name>
<dbReference type="CDD" id="cd05233">
    <property type="entry name" value="SDR_c"/>
    <property type="match status" value="1"/>
</dbReference>
<gene>
    <name evidence="5" type="ORF">N7492_006690</name>
</gene>
<comment type="similarity">
    <text evidence="1 4">Belongs to the short-chain dehydrogenases/reductases (SDR) family.</text>
</comment>
<dbReference type="PANTHER" id="PTHR42760:SF37">
    <property type="entry name" value="CLAVALDEHYDE DEHYDROGENASE"/>
    <property type="match status" value="1"/>
</dbReference>